<dbReference type="Proteomes" id="UP000612362">
    <property type="component" value="Unassembled WGS sequence"/>
</dbReference>
<dbReference type="RefSeq" id="WP_220194377.1">
    <property type="nucleotide sequence ID" value="NZ_BNJF01000001.1"/>
</dbReference>
<keyword evidence="1" id="KW-1133">Transmembrane helix</keyword>
<evidence type="ECO:0000256" key="1">
    <source>
        <dbReference type="SAM" id="Phobius"/>
    </source>
</evidence>
<gene>
    <name evidence="2" type="ORF">KSX_31820</name>
</gene>
<protein>
    <submittedName>
        <fullName evidence="2">Uncharacterized protein</fullName>
    </submittedName>
</protein>
<dbReference type="EMBL" id="BNJF01000001">
    <property type="protein sequence ID" value="GHO45019.1"/>
    <property type="molecule type" value="Genomic_DNA"/>
</dbReference>
<proteinExistence type="predicted"/>
<feature type="transmembrane region" description="Helical" evidence="1">
    <location>
        <begin position="6"/>
        <end position="30"/>
    </location>
</feature>
<sequence length="56" mass="6794">MIEQTASAGSFMLFIGMVAFLALVFTIWQWQWYRWRRQRRTCAKTHVTTANRQERL</sequence>
<organism evidence="2 3">
    <name type="scientific">Ktedonospora formicarum</name>
    <dbReference type="NCBI Taxonomy" id="2778364"/>
    <lineage>
        <taxon>Bacteria</taxon>
        <taxon>Bacillati</taxon>
        <taxon>Chloroflexota</taxon>
        <taxon>Ktedonobacteria</taxon>
        <taxon>Ktedonobacterales</taxon>
        <taxon>Ktedonobacteraceae</taxon>
        <taxon>Ktedonospora</taxon>
    </lineage>
</organism>
<evidence type="ECO:0000313" key="2">
    <source>
        <dbReference type="EMBL" id="GHO45019.1"/>
    </source>
</evidence>
<evidence type="ECO:0000313" key="3">
    <source>
        <dbReference type="Proteomes" id="UP000612362"/>
    </source>
</evidence>
<keyword evidence="1" id="KW-0472">Membrane</keyword>
<keyword evidence="1" id="KW-0812">Transmembrane</keyword>
<dbReference type="AlphaFoldDB" id="A0A8J3I400"/>
<reference evidence="2" key="1">
    <citation type="submission" date="2020-10" db="EMBL/GenBank/DDBJ databases">
        <title>Taxonomic study of unclassified bacteria belonging to the class Ktedonobacteria.</title>
        <authorList>
            <person name="Yabe S."/>
            <person name="Wang C.M."/>
            <person name="Zheng Y."/>
            <person name="Sakai Y."/>
            <person name="Cavaletti L."/>
            <person name="Monciardini P."/>
            <person name="Donadio S."/>
        </authorList>
    </citation>
    <scope>NUCLEOTIDE SEQUENCE</scope>
    <source>
        <strain evidence="2">SOSP1-1</strain>
    </source>
</reference>
<comment type="caution">
    <text evidence="2">The sequence shown here is derived from an EMBL/GenBank/DDBJ whole genome shotgun (WGS) entry which is preliminary data.</text>
</comment>
<name>A0A8J3I400_9CHLR</name>
<accession>A0A8J3I400</accession>
<keyword evidence="3" id="KW-1185">Reference proteome</keyword>